<keyword evidence="4" id="KW-0768">Sushi</keyword>
<gene>
    <name evidence="17" type="ORF">B4U80_09126</name>
</gene>
<dbReference type="CDD" id="cd00190">
    <property type="entry name" value="Tryp_SPc"/>
    <property type="match status" value="1"/>
</dbReference>
<name>A0A443RXW9_9ACAR</name>
<dbReference type="PROSITE" id="PS50240">
    <property type="entry name" value="TRYPSIN_DOM"/>
    <property type="match status" value="1"/>
</dbReference>
<evidence type="ECO:0000313" key="18">
    <source>
        <dbReference type="Proteomes" id="UP000288716"/>
    </source>
</evidence>
<protein>
    <recommendedName>
        <fullName evidence="14">limulus clotting factor C</fullName>
        <ecNumber evidence="14">3.4.21.84</ecNumber>
    </recommendedName>
</protein>
<dbReference type="Pfam" id="PF00089">
    <property type="entry name" value="Trypsin"/>
    <property type="match status" value="1"/>
</dbReference>
<dbReference type="InterPro" id="IPR001314">
    <property type="entry name" value="Peptidase_S1A"/>
</dbReference>
<dbReference type="OrthoDB" id="6514235at2759"/>
<evidence type="ECO:0000256" key="13">
    <source>
        <dbReference type="ARBA" id="ARBA00052079"/>
    </source>
</evidence>
<evidence type="ECO:0000256" key="1">
    <source>
        <dbReference type="ARBA" id="ARBA00004613"/>
    </source>
</evidence>
<reference evidence="17 18" key="1">
    <citation type="journal article" date="2018" name="Gigascience">
        <title>Genomes of trombidid mites reveal novel predicted allergens and laterally-transferred genes associated with secondary metabolism.</title>
        <authorList>
            <person name="Dong X."/>
            <person name="Chaisiri K."/>
            <person name="Xia D."/>
            <person name="Armstrong S.D."/>
            <person name="Fang Y."/>
            <person name="Donnelly M.J."/>
            <person name="Kadowaki T."/>
            <person name="McGarry J.W."/>
            <person name="Darby A.C."/>
            <person name="Makepeace B.L."/>
        </authorList>
    </citation>
    <scope>NUCLEOTIDE SEQUENCE [LARGE SCALE GENOMIC DNA]</scope>
    <source>
        <strain evidence="17">UoL-UT</strain>
    </source>
</reference>
<dbReference type="GO" id="GO:0005615">
    <property type="term" value="C:extracellular space"/>
    <property type="evidence" value="ECO:0007669"/>
    <property type="project" value="TreeGrafter"/>
</dbReference>
<evidence type="ECO:0000256" key="15">
    <source>
        <dbReference type="RuleBase" id="RU363034"/>
    </source>
</evidence>
<keyword evidence="5 15" id="KW-0645">Protease</keyword>
<keyword evidence="18" id="KW-1185">Reference proteome</keyword>
<dbReference type="PROSITE" id="PS00134">
    <property type="entry name" value="TRYPSIN_HIS"/>
    <property type="match status" value="1"/>
</dbReference>
<sequence>MKKFNFKPKMKLLDVHVSLYTTKKINLSAFLCLCKYYSKKNSDEFNFLALSIIGCTFSNVSEAKKECGMSSKTGGRIVGGREAYVGEYPWQVALLRKGLRGDEYFCGGSILNQRWIITAAHCVADEQAADIKVAVGTHDVTKISAKDTFLVDKIIKHKNFTEESSGVLRNDIALLRLKSSINILSSDAINTVCLPKQDQGFVKNMEVSGWGRTDEQSLESKVLRTVQVAVQANKECYRSMKGRFYAREMFCAGVRVGGKDSCQGDSGGPIVKRIKRNGGKAYLAGIVSFGIGCGRSGQYGIYTRIPTYITWIRKQIE</sequence>
<comment type="caution">
    <text evidence="17">The sequence shown here is derived from an EMBL/GenBank/DDBJ whole genome shotgun (WGS) entry which is preliminary data.</text>
</comment>
<evidence type="ECO:0000256" key="4">
    <source>
        <dbReference type="ARBA" id="ARBA00022659"/>
    </source>
</evidence>
<evidence type="ECO:0000256" key="5">
    <source>
        <dbReference type="ARBA" id="ARBA00022670"/>
    </source>
</evidence>
<dbReference type="EMBL" id="NCKV01020638">
    <property type="protein sequence ID" value="RWS20025.1"/>
    <property type="molecule type" value="Genomic_DNA"/>
</dbReference>
<dbReference type="InterPro" id="IPR001254">
    <property type="entry name" value="Trypsin_dom"/>
</dbReference>
<dbReference type="PANTHER" id="PTHR24264">
    <property type="entry name" value="TRYPSIN-RELATED"/>
    <property type="match status" value="1"/>
</dbReference>
<proteinExistence type="predicted"/>
<keyword evidence="9" id="KW-0353">Hemolymph clotting</keyword>
<feature type="domain" description="Peptidase S1" evidence="16">
    <location>
        <begin position="77"/>
        <end position="317"/>
    </location>
</feature>
<dbReference type="InterPro" id="IPR043504">
    <property type="entry name" value="Peptidase_S1_PA_chymotrypsin"/>
</dbReference>
<dbReference type="EC" id="3.4.21.84" evidence="14"/>
<dbReference type="SMART" id="SM00020">
    <property type="entry name" value="Tryp_SPc"/>
    <property type="match status" value="1"/>
</dbReference>
<dbReference type="GO" id="GO:0030246">
    <property type="term" value="F:carbohydrate binding"/>
    <property type="evidence" value="ECO:0007669"/>
    <property type="project" value="UniProtKB-KW"/>
</dbReference>
<evidence type="ECO:0000256" key="3">
    <source>
        <dbReference type="ARBA" id="ARBA00022536"/>
    </source>
</evidence>
<dbReference type="Proteomes" id="UP000288716">
    <property type="component" value="Unassembled WGS sequence"/>
</dbReference>
<comment type="subcellular location">
    <subcellularLocation>
        <location evidence="1">Secreted</location>
    </subcellularLocation>
</comment>
<evidence type="ECO:0000256" key="12">
    <source>
        <dbReference type="ARBA" id="ARBA00023157"/>
    </source>
</evidence>
<dbReference type="InterPro" id="IPR009003">
    <property type="entry name" value="Peptidase_S1_PA"/>
</dbReference>
<evidence type="ECO:0000256" key="6">
    <source>
        <dbReference type="ARBA" id="ARBA00022729"/>
    </source>
</evidence>
<comment type="catalytic activity">
    <reaction evidence="13">
        <text>Selective cleavage of 103-Arg-|-Ser-104 and 124-Ile-|-Ile-125 bonds in Limulus clotting factor B to form activated factor B. Cleavage of -Pro-Arg-|-Xaa- bonds in synthetic substrates.</text>
        <dbReference type="EC" id="3.4.21.84"/>
    </reaction>
</comment>
<dbReference type="PRINTS" id="PR00722">
    <property type="entry name" value="CHYMOTRYPSIN"/>
</dbReference>
<evidence type="ECO:0000256" key="14">
    <source>
        <dbReference type="ARBA" id="ARBA00066707"/>
    </source>
</evidence>
<keyword evidence="2" id="KW-0964">Secreted</keyword>
<keyword evidence="7" id="KW-0430">Lectin</keyword>
<evidence type="ECO:0000256" key="8">
    <source>
        <dbReference type="ARBA" id="ARBA00022801"/>
    </source>
</evidence>
<evidence type="ECO:0000256" key="11">
    <source>
        <dbReference type="ARBA" id="ARBA00022889"/>
    </source>
</evidence>
<evidence type="ECO:0000256" key="9">
    <source>
        <dbReference type="ARBA" id="ARBA00022820"/>
    </source>
</evidence>
<dbReference type="GO" id="GO:0042381">
    <property type="term" value="P:hemolymph coagulation"/>
    <property type="evidence" value="ECO:0007669"/>
    <property type="project" value="UniProtKB-KW"/>
</dbReference>
<dbReference type="GO" id="GO:0007155">
    <property type="term" value="P:cell adhesion"/>
    <property type="evidence" value="ECO:0007669"/>
    <property type="project" value="UniProtKB-KW"/>
</dbReference>
<dbReference type="SUPFAM" id="SSF50494">
    <property type="entry name" value="Trypsin-like serine proteases"/>
    <property type="match status" value="1"/>
</dbReference>
<organism evidence="17 18">
    <name type="scientific">Leptotrombidium deliense</name>
    <dbReference type="NCBI Taxonomy" id="299467"/>
    <lineage>
        <taxon>Eukaryota</taxon>
        <taxon>Metazoa</taxon>
        <taxon>Ecdysozoa</taxon>
        <taxon>Arthropoda</taxon>
        <taxon>Chelicerata</taxon>
        <taxon>Arachnida</taxon>
        <taxon>Acari</taxon>
        <taxon>Acariformes</taxon>
        <taxon>Trombidiformes</taxon>
        <taxon>Prostigmata</taxon>
        <taxon>Anystina</taxon>
        <taxon>Parasitengona</taxon>
        <taxon>Trombiculoidea</taxon>
        <taxon>Trombiculidae</taxon>
        <taxon>Leptotrombidium</taxon>
    </lineage>
</organism>
<evidence type="ECO:0000313" key="17">
    <source>
        <dbReference type="EMBL" id="RWS20025.1"/>
    </source>
</evidence>
<keyword evidence="3" id="KW-0245">EGF-like domain</keyword>
<dbReference type="STRING" id="299467.A0A443RXW9"/>
<evidence type="ECO:0000256" key="7">
    <source>
        <dbReference type="ARBA" id="ARBA00022734"/>
    </source>
</evidence>
<dbReference type="InterPro" id="IPR018114">
    <property type="entry name" value="TRYPSIN_HIS"/>
</dbReference>
<keyword evidence="12" id="KW-1015">Disulfide bond</keyword>
<evidence type="ECO:0000259" key="16">
    <source>
        <dbReference type="PROSITE" id="PS50240"/>
    </source>
</evidence>
<dbReference type="PROSITE" id="PS00135">
    <property type="entry name" value="TRYPSIN_SER"/>
    <property type="match status" value="1"/>
</dbReference>
<evidence type="ECO:0000256" key="10">
    <source>
        <dbReference type="ARBA" id="ARBA00022825"/>
    </source>
</evidence>
<dbReference type="FunFam" id="2.40.10.10:FF:000120">
    <property type="entry name" value="Putative serine protease"/>
    <property type="match status" value="1"/>
</dbReference>
<dbReference type="GO" id="GO:0004252">
    <property type="term" value="F:serine-type endopeptidase activity"/>
    <property type="evidence" value="ECO:0007669"/>
    <property type="project" value="InterPro"/>
</dbReference>
<keyword evidence="8 15" id="KW-0378">Hydrolase</keyword>
<dbReference type="Gene3D" id="2.40.10.10">
    <property type="entry name" value="Trypsin-like serine proteases"/>
    <property type="match status" value="1"/>
</dbReference>
<keyword evidence="10 15" id="KW-0720">Serine protease</keyword>
<dbReference type="AlphaFoldDB" id="A0A443RXW9"/>
<dbReference type="PANTHER" id="PTHR24264:SF65">
    <property type="entry name" value="SRCR DOMAIN-CONTAINING PROTEIN"/>
    <property type="match status" value="1"/>
</dbReference>
<dbReference type="InterPro" id="IPR050127">
    <property type="entry name" value="Serine_Proteases_S1"/>
</dbReference>
<keyword evidence="6" id="KW-0732">Signal</keyword>
<accession>A0A443RXW9</accession>
<dbReference type="VEuPathDB" id="VectorBase:LDEU012015"/>
<dbReference type="GO" id="GO:0006508">
    <property type="term" value="P:proteolysis"/>
    <property type="evidence" value="ECO:0007669"/>
    <property type="project" value="UniProtKB-KW"/>
</dbReference>
<dbReference type="InterPro" id="IPR033116">
    <property type="entry name" value="TRYPSIN_SER"/>
</dbReference>
<evidence type="ECO:0000256" key="2">
    <source>
        <dbReference type="ARBA" id="ARBA00022525"/>
    </source>
</evidence>
<keyword evidence="11" id="KW-0130">Cell adhesion</keyword>